<dbReference type="InterPro" id="IPR036942">
    <property type="entry name" value="Beta-barrel_TonB_sf"/>
</dbReference>
<evidence type="ECO:0000256" key="10">
    <source>
        <dbReference type="SAM" id="MobiDB-lite"/>
    </source>
</evidence>
<dbReference type="InterPro" id="IPR039426">
    <property type="entry name" value="TonB-dep_rcpt-like"/>
</dbReference>
<keyword evidence="11" id="KW-0732">Signal</keyword>
<dbReference type="InterPro" id="IPR012910">
    <property type="entry name" value="Plug_dom"/>
</dbReference>
<evidence type="ECO:0000256" key="1">
    <source>
        <dbReference type="ARBA" id="ARBA00004571"/>
    </source>
</evidence>
<evidence type="ECO:0000256" key="6">
    <source>
        <dbReference type="ARBA" id="ARBA00023136"/>
    </source>
</evidence>
<proteinExistence type="inferred from homology"/>
<dbReference type="EMBL" id="JAIBCX010000014">
    <property type="protein sequence ID" value="MCJ8353793.1"/>
    <property type="molecule type" value="Genomic_DNA"/>
</dbReference>
<dbReference type="RefSeq" id="WP_247066824.1">
    <property type="nucleotide sequence ID" value="NZ_CP094848.1"/>
</dbReference>
<dbReference type="Gene3D" id="2.170.130.10">
    <property type="entry name" value="TonB-dependent receptor, plug domain"/>
    <property type="match status" value="1"/>
</dbReference>
<evidence type="ECO:0000256" key="4">
    <source>
        <dbReference type="ARBA" id="ARBA00022692"/>
    </source>
</evidence>
<feature type="compositionally biased region" description="Low complexity" evidence="10">
    <location>
        <begin position="34"/>
        <end position="79"/>
    </location>
</feature>
<dbReference type="Gene3D" id="2.40.170.20">
    <property type="entry name" value="TonB-dependent receptor, beta-barrel domain"/>
    <property type="match status" value="1"/>
</dbReference>
<dbReference type="Pfam" id="PF00593">
    <property type="entry name" value="TonB_dep_Rec_b-barrel"/>
    <property type="match status" value="1"/>
</dbReference>
<protein>
    <submittedName>
        <fullName evidence="14">TonB-dependent receptor</fullName>
    </submittedName>
</protein>
<evidence type="ECO:0000313" key="14">
    <source>
        <dbReference type="EMBL" id="MCJ8353793.1"/>
    </source>
</evidence>
<dbReference type="Pfam" id="PF07715">
    <property type="entry name" value="Plug"/>
    <property type="match status" value="1"/>
</dbReference>
<feature type="region of interest" description="Disordered" evidence="10">
    <location>
        <begin position="34"/>
        <end position="104"/>
    </location>
</feature>
<evidence type="ECO:0000256" key="9">
    <source>
        <dbReference type="RuleBase" id="RU003357"/>
    </source>
</evidence>
<evidence type="ECO:0000259" key="12">
    <source>
        <dbReference type="Pfam" id="PF00593"/>
    </source>
</evidence>
<gene>
    <name evidence="14" type="ORF">K1W68_07295</name>
</gene>
<name>A0AAW5EPT3_NOVHA</name>
<dbReference type="InterPro" id="IPR000531">
    <property type="entry name" value="Beta-barrel_TonB"/>
</dbReference>
<dbReference type="PANTHER" id="PTHR32552:SF83">
    <property type="entry name" value="BLR3904 PROTEIN"/>
    <property type="match status" value="1"/>
</dbReference>
<keyword evidence="6 8" id="KW-0472">Membrane</keyword>
<evidence type="ECO:0000256" key="2">
    <source>
        <dbReference type="ARBA" id="ARBA00022448"/>
    </source>
</evidence>
<feature type="signal peptide" evidence="11">
    <location>
        <begin position="1"/>
        <end position="30"/>
    </location>
</feature>
<evidence type="ECO:0000256" key="5">
    <source>
        <dbReference type="ARBA" id="ARBA00023077"/>
    </source>
</evidence>
<evidence type="ECO:0000256" key="3">
    <source>
        <dbReference type="ARBA" id="ARBA00022452"/>
    </source>
</evidence>
<keyword evidence="4 8" id="KW-0812">Transmembrane</keyword>
<keyword evidence="7 8" id="KW-0998">Cell outer membrane</keyword>
<evidence type="ECO:0000259" key="13">
    <source>
        <dbReference type="Pfam" id="PF07715"/>
    </source>
</evidence>
<dbReference type="CDD" id="cd01347">
    <property type="entry name" value="ligand_gated_channel"/>
    <property type="match status" value="1"/>
</dbReference>
<dbReference type="InterPro" id="IPR037066">
    <property type="entry name" value="Plug_dom_sf"/>
</dbReference>
<dbReference type="PROSITE" id="PS52016">
    <property type="entry name" value="TONB_DEPENDENT_REC_3"/>
    <property type="match status" value="1"/>
</dbReference>
<feature type="domain" description="TonB-dependent receptor plug" evidence="13">
    <location>
        <begin position="122"/>
        <end position="222"/>
    </location>
</feature>
<reference evidence="14" key="1">
    <citation type="journal article" date="2021" name="Polymers (Basel)">
        <title>Highly Stretchable Bacterial Cellulose Produced by Komagataeibacter hansenii SI1.</title>
        <authorList>
            <person name="Cielecka I."/>
            <person name="Ryngajllo M."/>
            <person name="Maniukiewicz W."/>
            <person name="Bielecki S."/>
        </authorList>
    </citation>
    <scope>NUCLEOTIDE SEQUENCE</scope>
    <source>
        <strain evidence="14">SI1</strain>
    </source>
</reference>
<evidence type="ECO:0000313" key="15">
    <source>
        <dbReference type="Proteomes" id="UP001202887"/>
    </source>
</evidence>
<dbReference type="PANTHER" id="PTHR32552">
    <property type="entry name" value="FERRICHROME IRON RECEPTOR-RELATED"/>
    <property type="match status" value="1"/>
</dbReference>
<keyword evidence="5 9" id="KW-0798">TonB box</keyword>
<dbReference type="Proteomes" id="UP001202887">
    <property type="component" value="Unassembled WGS sequence"/>
</dbReference>
<dbReference type="SUPFAM" id="SSF56935">
    <property type="entry name" value="Porins"/>
    <property type="match status" value="1"/>
</dbReference>
<comment type="similarity">
    <text evidence="8 9">Belongs to the TonB-dependent receptor family.</text>
</comment>
<dbReference type="AlphaFoldDB" id="A0AAW5EPT3"/>
<keyword evidence="2 8" id="KW-0813">Transport</keyword>
<accession>A0AAW5EPT3</accession>
<keyword evidence="14" id="KW-0675">Receptor</keyword>
<comment type="subcellular location">
    <subcellularLocation>
        <location evidence="1 8">Cell outer membrane</location>
        <topology evidence="1 8">Multi-pass membrane protein</topology>
    </subcellularLocation>
</comment>
<comment type="caution">
    <text evidence="14">The sequence shown here is derived from an EMBL/GenBank/DDBJ whole genome shotgun (WGS) entry which is preliminary data.</text>
</comment>
<sequence>MAPMIPPRRLRPFSAATATLALACSSAAHGATAGTTASTTASTSATVMTGTSSVPSSTASGGTAATTATKSTKAAGGSAPTAAQPDADGVFSDHRYDNTTVTASPMNALRQSVGLSRMPHDAMHTPQNINVVPQILMQQQNVKSLDEALKNVPGITASVGEGEGGMAGDQFLIRGFQSQNDIYENGLRDFGVYTRDSFDYDHVSVIKGPSSEVFGNGTTGGAINIVTKAPHLGNAYQANFSGGSGSYYRGTLDINQQLTNSIAFRLTGMGNENNVVGRDYIYSHRWGIAPSIAFGLGKKVSFILEYFHQNDNRIPDYGVPVVYKPGQAIGRPVTEYGVRRTNWYGTTYDQDNTSDDMITGRLTARVSPILTLYNDMRGGIFHRYFSASQEACSSMAAGTAAYTNNVINGSVPSATCNRDFFSANPSSAQVARNGGVGGPEPYRQSDWSIQDVFSGVARFKTGRIRHEVIGGFDIEYVTDHRQNYAYGSNRTSTSLLNPSMYVPGLVLGDCNQYPNRLVNISGVGKKCYKDSDALDVGFFLSDQVWLTDYLSVKAGFRWDNWNSHYSATGGNTAKYPDVHYGQDETTINPSVSVMYTPRSNLMVYFNWSQSTTPLSMYVTNSSEPMTAKSQSAAPERSSLYEIGAKYSAFHDRIGMTAALFRLDKSNSIQTDPNTGDISATSDQERNQGLELSISGTLLPNWMFYGTYALYDPTITKAGSATSKQGGQIQYVPHNQATAWTSYEIAPHKPWNMTVGGGLTWRQGVWLDQANTARAPATVEFDAMVSHRFNNHWRMAMNAYNLDNRLNYGSLFSNRVTPSIGRSFLFNVSAQY</sequence>
<evidence type="ECO:0000256" key="11">
    <source>
        <dbReference type="SAM" id="SignalP"/>
    </source>
</evidence>
<keyword evidence="3 8" id="KW-1134">Transmembrane beta strand</keyword>
<dbReference type="GO" id="GO:0009279">
    <property type="term" value="C:cell outer membrane"/>
    <property type="evidence" value="ECO:0007669"/>
    <property type="project" value="UniProtKB-SubCell"/>
</dbReference>
<organism evidence="14 15">
    <name type="scientific">Novacetimonas hansenii</name>
    <name type="common">Komagataeibacter hansenii</name>
    <dbReference type="NCBI Taxonomy" id="436"/>
    <lineage>
        <taxon>Bacteria</taxon>
        <taxon>Pseudomonadati</taxon>
        <taxon>Pseudomonadota</taxon>
        <taxon>Alphaproteobacteria</taxon>
        <taxon>Acetobacterales</taxon>
        <taxon>Acetobacteraceae</taxon>
        <taxon>Novacetimonas</taxon>
    </lineage>
</organism>
<evidence type="ECO:0000256" key="8">
    <source>
        <dbReference type="PROSITE-ProRule" id="PRU01360"/>
    </source>
</evidence>
<evidence type="ECO:0000256" key="7">
    <source>
        <dbReference type="ARBA" id="ARBA00023237"/>
    </source>
</evidence>
<dbReference type="GO" id="GO:0015344">
    <property type="term" value="F:siderophore uptake transmembrane transporter activity"/>
    <property type="evidence" value="ECO:0007669"/>
    <property type="project" value="TreeGrafter"/>
</dbReference>
<feature type="domain" description="TonB-dependent receptor-like beta-barrel" evidence="12">
    <location>
        <begin position="431"/>
        <end position="801"/>
    </location>
</feature>
<reference evidence="14" key="2">
    <citation type="submission" date="2022-03" db="EMBL/GenBank/DDBJ databases">
        <authorList>
            <person name="Ryngajllo M."/>
            <person name="Jacek P."/>
            <person name="Kubiak K."/>
        </authorList>
    </citation>
    <scope>NUCLEOTIDE SEQUENCE</scope>
    <source>
        <strain evidence="14">SI1</strain>
    </source>
</reference>
<feature type="chain" id="PRO_5043767261" evidence="11">
    <location>
        <begin position="31"/>
        <end position="831"/>
    </location>
</feature>